<dbReference type="AlphaFoldDB" id="A0A0F9TJX9"/>
<feature type="region of interest" description="Disordered" evidence="1">
    <location>
        <begin position="1"/>
        <end position="23"/>
    </location>
</feature>
<proteinExistence type="predicted"/>
<reference evidence="2" key="1">
    <citation type="journal article" date="2015" name="Nature">
        <title>Complex archaea that bridge the gap between prokaryotes and eukaryotes.</title>
        <authorList>
            <person name="Spang A."/>
            <person name="Saw J.H."/>
            <person name="Jorgensen S.L."/>
            <person name="Zaremba-Niedzwiedzka K."/>
            <person name="Martijn J."/>
            <person name="Lind A.E."/>
            <person name="van Eijk R."/>
            <person name="Schleper C."/>
            <person name="Guy L."/>
            <person name="Ettema T.J."/>
        </authorList>
    </citation>
    <scope>NUCLEOTIDE SEQUENCE</scope>
</reference>
<evidence type="ECO:0000313" key="2">
    <source>
        <dbReference type="EMBL" id="KKN79594.1"/>
    </source>
</evidence>
<gene>
    <name evidence="2" type="ORF">LCGC14_0337980</name>
</gene>
<dbReference type="EMBL" id="LAZR01000244">
    <property type="protein sequence ID" value="KKN79594.1"/>
    <property type="molecule type" value="Genomic_DNA"/>
</dbReference>
<accession>A0A0F9TJX9</accession>
<comment type="caution">
    <text evidence="2">The sequence shown here is derived from an EMBL/GenBank/DDBJ whole genome shotgun (WGS) entry which is preliminary data.</text>
</comment>
<evidence type="ECO:0000256" key="1">
    <source>
        <dbReference type="SAM" id="MobiDB-lite"/>
    </source>
</evidence>
<organism evidence="2">
    <name type="scientific">marine sediment metagenome</name>
    <dbReference type="NCBI Taxonomy" id="412755"/>
    <lineage>
        <taxon>unclassified sequences</taxon>
        <taxon>metagenomes</taxon>
        <taxon>ecological metagenomes</taxon>
    </lineage>
</organism>
<protein>
    <submittedName>
        <fullName evidence="2">Uncharacterized protein</fullName>
    </submittedName>
</protein>
<sequence length="259" mass="25620">MGFFSGTTEDVAPPAPPPSAAETGAFTGATSAFTGAAGDIERQRALEQQTLGLQQGVTGTSRTLQDLILQNLIKTFSPEGLRGQAGLVGQAFQEPFRQQEEALIAQFQNQGFNPFGTTSGAQALGQFGASKASAIAQALLQNLQFSSELGIQQVNPSVPTAPLRNLASPGFGIGLGQAQTQLGGTLGRIRAAQFNPEILSQGPRAPGVFAGAGAVIGGIGGALIGGIPTGGIGALPGAAIGAGVGGAAGASLGTALSRG</sequence>
<name>A0A0F9TJX9_9ZZZZ</name>